<dbReference type="Proteomes" id="UP001501682">
    <property type="component" value="Unassembled WGS sequence"/>
</dbReference>
<dbReference type="NCBIfam" id="TIGR04183">
    <property type="entry name" value="Por_Secre_tail"/>
    <property type="match status" value="1"/>
</dbReference>
<reference evidence="5" key="1">
    <citation type="journal article" date="2019" name="Int. J. Syst. Evol. Microbiol.">
        <title>The Global Catalogue of Microorganisms (GCM) 10K type strain sequencing project: providing services to taxonomists for standard genome sequencing and annotation.</title>
        <authorList>
            <consortium name="The Broad Institute Genomics Platform"/>
            <consortium name="The Broad Institute Genome Sequencing Center for Infectious Disease"/>
            <person name="Wu L."/>
            <person name="Ma J."/>
        </authorList>
    </citation>
    <scope>NUCLEOTIDE SEQUENCE [LARGE SCALE GENOMIC DNA]</scope>
    <source>
        <strain evidence="5">JCM 17633</strain>
    </source>
</reference>
<dbReference type="Gene3D" id="2.60.120.260">
    <property type="entry name" value="Galactose-binding domain-like"/>
    <property type="match status" value="1"/>
</dbReference>
<dbReference type="Pfam" id="PF20009">
    <property type="entry name" value="GEVED"/>
    <property type="match status" value="1"/>
</dbReference>
<dbReference type="InterPro" id="IPR008979">
    <property type="entry name" value="Galactose-bd-like_sf"/>
</dbReference>
<dbReference type="SMART" id="SM00060">
    <property type="entry name" value="FN3"/>
    <property type="match status" value="1"/>
</dbReference>
<feature type="signal peptide" evidence="2">
    <location>
        <begin position="1"/>
        <end position="41"/>
    </location>
</feature>
<feature type="chain" id="PRO_5045549233" description="Fibronectin type-III domain-containing protein" evidence="2">
    <location>
        <begin position="42"/>
        <end position="1368"/>
    </location>
</feature>
<dbReference type="InterPro" id="IPR026444">
    <property type="entry name" value="Secre_tail"/>
</dbReference>
<dbReference type="EMBL" id="BAABCB010000002">
    <property type="protein sequence ID" value="GAA4240547.1"/>
    <property type="molecule type" value="Genomic_DNA"/>
</dbReference>
<proteinExistence type="predicted"/>
<evidence type="ECO:0000313" key="4">
    <source>
        <dbReference type="EMBL" id="GAA4240547.1"/>
    </source>
</evidence>
<organism evidence="4 5">
    <name type="scientific">Winogradskyella damuponensis</name>
    <dbReference type="NCBI Taxonomy" id="943939"/>
    <lineage>
        <taxon>Bacteria</taxon>
        <taxon>Pseudomonadati</taxon>
        <taxon>Bacteroidota</taxon>
        <taxon>Flavobacteriia</taxon>
        <taxon>Flavobacteriales</taxon>
        <taxon>Flavobacteriaceae</taxon>
        <taxon>Winogradskyella</taxon>
    </lineage>
</organism>
<dbReference type="InterPro" id="IPR003961">
    <property type="entry name" value="FN3_dom"/>
</dbReference>
<dbReference type="PROSITE" id="PS50853">
    <property type="entry name" value="FN3"/>
    <property type="match status" value="1"/>
</dbReference>
<evidence type="ECO:0000313" key="5">
    <source>
        <dbReference type="Proteomes" id="UP001501682"/>
    </source>
</evidence>
<comment type="caution">
    <text evidence="4">The sequence shown here is derived from an EMBL/GenBank/DDBJ whole genome shotgun (WGS) entry which is preliminary data.</text>
</comment>
<evidence type="ECO:0000256" key="2">
    <source>
        <dbReference type="SAM" id="SignalP"/>
    </source>
</evidence>
<keyword evidence="5" id="KW-1185">Reference proteome</keyword>
<gene>
    <name evidence="4" type="ORF">GCM10022292_03580</name>
</gene>
<accession>A0ABP8CKT0</accession>
<sequence>MNNNFRSPLSQLLINFRISNCKTLSVVFFAIVLLTSHSATAQLPVTYDFESGFQGWTSNGNDSGLWYSGTWSCDGNRSIYSKDDDTSRNRMTSPQLDLTGYSSVTISFCHKSSNLGNNKGFRIQYYNGSNWTTIQTFELGTDFFNQGTSNAHNLSATITNASYTFNSNSRFRFTGTGIYNGHYNFFDDVTITGVNSTPCTQPTNQPTNLTFSNVLDTSMDFSFTPATSSPDGYLVVYNTTGVTPPVADGSTYTVGATYGDHTVVSDNTNTTFTLTGLNNNTTYYVYVFSYNSLCSGGPNYLNSSPLNGNETTLNYCIPNGTNSSYYIDDFSTSGGVTNITNNNSGYSTNGYGNFTNLSVSQYRGATVNFYGNFTDGSWQYDGFGVGIWVDFNNDGDFNDAGETVFNNGYYDPINSSFTIPESTTPGDYQMRIVINWNTGNPSWCSSSFIGEAEDYTLTVLDIVTCTPSDGLGTTSLACPSVNAGGLGLSGADPDPINCSVGNNTTTLEATYLDLGDTSTYNVESIPYAPPFQFSCLENPVSVNDDDVWSPEIDLPFDFCFFGNTYDSCVIGSNGVISFDSSLASGPTGWRTIYNIPTYQNASGYYYGPSIHGVHHDVDPSVGGEIGYQLITLDTGCRALVAAWSDVPMYDDNSLLYTGMIVFYEDTNIIEVYVKEKRTLNAWNDGNATIGLQANGTTAVVAPNRNARDANWVAFDEAWRFVPAGPSITTLKWYKDAISPANEIDDPDNDGIITVTPTETTTYYSEVTYDLCSGSSIVEIDTATITLTGDKVWDGSESSDWNNPNNWTPAGVPVITDCIVIPVTANDPVITGVVDGTGFNMEIEDGATLIQQPNSSLTIEDKITIDTNADYELKDSASLIQITDVATNQNVGTAKVQREVNGLTNFDYVYWSTPVEAFDVGDVSPSTPNYGIFEWLPTVDNGSPGKHGEWSYASGNMTLGKGYAIRDLEGTAIANTAQFEGKLNNGQITHYITRGTYNGLPYQGNGNTATAEDDNWNLIGNPYPSAISLNDFTTANPYIDGTLYFWRHTAPPSTFVGDPFYTGFLYNYSENDYLSANSLGSTPPGFNGYIAAGQGFFVQLLNSSPRPSPVVFNNTMRGTYANDGFYRSANLNADNTSNTNQKHRIWLDLIDSNNSALSLLVGYAAGATDAIDRLYDGHLLNDSNYQFYSTLNTPEKTNKLAIHGKALPFEETDTIPLGFQTPTQGQYTIALNTVDGLFETTEQDIYLEDKVLDIIHDLKTSPYSFTTDLGTFEDRFVLRFNTDDSLSVTDLDANANLDIRTLANTIVATATKSLIKTFELHDITGRLIHKKLNITAADYSYPTQNLSRGTYIVTVSLANGTTASKKLII</sequence>
<evidence type="ECO:0000256" key="1">
    <source>
        <dbReference type="ARBA" id="ARBA00022729"/>
    </source>
</evidence>
<evidence type="ECO:0000259" key="3">
    <source>
        <dbReference type="PROSITE" id="PS50853"/>
    </source>
</evidence>
<dbReference type="SUPFAM" id="SSF49265">
    <property type="entry name" value="Fibronectin type III"/>
    <property type="match status" value="1"/>
</dbReference>
<dbReference type="Pfam" id="PF00041">
    <property type="entry name" value="fn3"/>
    <property type="match status" value="1"/>
</dbReference>
<dbReference type="InterPro" id="IPR013783">
    <property type="entry name" value="Ig-like_fold"/>
</dbReference>
<keyword evidence="1 2" id="KW-0732">Signal</keyword>
<name>A0ABP8CKT0_9FLAO</name>
<dbReference type="SUPFAM" id="SSF49785">
    <property type="entry name" value="Galactose-binding domain-like"/>
    <property type="match status" value="1"/>
</dbReference>
<feature type="domain" description="Fibronectin type-III" evidence="3">
    <location>
        <begin position="205"/>
        <end position="311"/>
    </location>
</feature>
<dbReference type="InterPro" id="IPR045474">
    <property type="entry name" value="GEVED"/>
</dbReference>
<dbReference type="Gene3D" id="2.60.40.10">
    <property type="entry name" value="Immunoglobulins"/>
    <property type="match status" value="1"/>
</dbReference>
<dbReference type="CDD" id="cd00063">
    <property type="entry name" value="FN3"/>
    <property type="match status" value="1"/>
</dbReference>
<protein>
    <recommendedName>
        <fullName evidence="3">Fibronectin type-III domain-containing protein</fullName>
    </recommendedName>
</protein>
<dbReference type="InterPro" id="IPR036116">
    <property type="entry name" value="FN3_sf"/>
</dbReference>
<dbReference type="RefSeq" id="WP_344712150.1">
    <property type="nucleotide sequence ID" value="NZ_BAABCB010000002.1"/>
</dbReference>